<evidence type="ECO:0008006" key="4">
    <source>
        <dbReference type="Google" id="ProtNLM"/>
    </source>
</evidence>
<feature type="region of interest" description="Disordered" evidence="1">
    <location>
        <begin position="195"/>
        <end position="1118"/>
    </location>
</feature>
<feature type="compositionally biased region" description="Low complexity" evidence="1">
    <location>
        <begin position="1169"/>
        <end position="1179"/>
    </location>
</feature>
<evidence type="ECO:0000313" key="3">
    <source>
        <dbReference type="Proteomes" id="UP001476798"/>
    </source>
</evidence>
<comment type="caution">
    <text evidence="2">The sequence shown here is derived from an EMBL/GenBank/DDBJ whole genome shotgun (WGS) entry which is preliminary data.</text>
</comment>
<dbReference type="EMBL" id="JAHRIO010069974">
    <property type="protein sequence ID" value="MEQ2180334.1"/>
    <property type="molecule type" value="Genomic_DNA"/>
</dbReference>
<feature type="compositionally biased region" description="Low complexity" evidence="1">
    <location>
        <begin position="879"/>
        <end position="890"/>
    </location>
</feature>
<feature type="compositionally biased region" description="Basic and acidic residues" evidence="1">
    <location>
        <begin position="390"/>
        <end position="447"/>
    </location>
</feature>
<feature type="compositionally biased region" description="Basic and acidic residues" evidence="1">
    <location>
        <begin position="705"/>
        <end position="721"/>
    </location>
</feature>
<feature type="compositionally biased region" description="Low complexity" evidence="1">
    <location>
        <begin position="1081"/>
        <end position="1094"/>
    </location>
</feature>
<feature type="compositionally biased region" description="Basic and acidic residues" evidence="1">
    <location>
        <begin position="507"/>
        <end position="518"/>
    </location>
</feature>
<feature type="compositionally biased region" description="Basic and acidic residues" evidence="1">
    <location>
        <begin position="1039"/>
        <end position="1067"/>
    </location>
</feature>
<feature type="compositionally biased region" description="Polar residues" evidence="1">
    <location>
        <begin position="195"/>
        <end position="205"/>
    </location>
</feature>
<feature type="compositionally biased region" description="Basic and acidic residues" evidence="1">
    <location>
        <begin position="947"/>
        <end position="968"/>
    </location>
</feature>
<feature type="compositionally biased region" description="Low complexity" evidence="1">
    <location>
        <begin position="339"/>
        <end position="355"/>
    </location>
</feature>
<feature type="compositionally biased region" description="Basic and acidic residues" evidence="1">
    <location>
        <begin position="540"/>
        <end position="557"/>
    </location>
</feature>
<feature type="compositionally biased region" description="Basic and acidic residues" evidence="1">
    <location>
        <begin position="105"/>
        <end position="123"/>
    </location>
</feature>
<feature type="compositionally biased region" description="Polar residues" evidence="1">
    <location>
        <begin position="778"/>
        <end position="813"/>
    </location>
</feature>
<organism evidence="2 3">
    <name type="scientific">Goodea atripinnis</name>
    <dbReference type="NCBI Taxonomy" id="208336"/>
    <lineage>
        <taxon>Eukaryota</taxon>
        <taxon>Metazoa</taxon>
        <taxon>Chordata</taxon>
        <taxon>Craniata</taxon>
        <taxon>Vertebrata</taxon>
        <taxon>Euteleostomi</taxon>
        <taxon>Actinopterygii</taxon>
        <taxon>Neopterygii</taxon>
        <taxon>Teleostei</taxon>
        <taxon>Neoteleostei</taxon>
        <taxon>Acanthomorphata</taxon>
        <taxon>Ovalentaria</taxon>
        <taxon>Atherinomorphae</taxon>
        <taxon>Cyprinodontiformes</taxon>
        <taxon>Goodeidae</taxon>
        <taxon>Goodea</taxon>
    </lineage>
</organism>
<feature type="compositionally biased region" description="Polar residues" evidence="1">
    <location>
        <begin position="239"/>
        <end position="251"/>
    </location>
</feature>
<evidence type="ECO:0000256" key="1">
    <source>
        <dbReference type="SAM" id="MobiDB-lite"/>
    </source>
</evidence>
<feature type="compositionally biased region" description="Polar residues" evidence="1">
    <location>
        <begin position="1202"/>
        <end position="1212"/>
    </location>
</feature>
<feature type="compositionally biased region" description="Basic and acidic residues" evidence="1">
    <location>
        <begin position="306"/>
        <end position="338"/>
    </location>
</feature>
<feature type="compositionally biased region" description="Basic and acidic residues" evidence="1">
    <location>
        <begin position="134"/>
        <end position="148"/>
    </location>
</feature>
<accession>A0ABV0PA65</accession>
<dbReference type="InterPro" id="IPR033184">
    <property type="entry name" value="PRRC2"/>
</dbReference>
<feature type="compositionally biased region" description="Polar residues" evidence="1">
    <location>
        <begin position="1227"/>
        <end position="1236"/>
    </location>
</feature>
<dbReference type="Proteomes" id="UP001476798">
    <property type="component" value="Unassembled WGS sequence"/>
</dbReference>
<feature type="compositionally biased region" description="Low complexity" evidence="1">
    <location>
        <begin position="730"/>
        <end position="757"/>
    </location>
</feature>
<keyword evidence="3" id="KW-1185">Reference proteome</keyword>
<feature type="region of interest" description="Disordered" evidence="1">
    <location>
        <begin position="1159"/>
        <end position="1179"/>
    </location>
</feature>
<feature type="compositionally biased region" description="Basic and acidic residues" evidence="1">
    <location>
        <begin position="654"/>
        <end position="685"/>
    </location>
</feature>
<feature type="compositionally biased region" description="Gly residues" evidence="1">
    <location>
        <begin position="1071"/>
        <end position="1080"/>
    </location>
</feature>
<sequence>MGPHHQHLPSMGFDPRWLMMQSYMDPRMMSGRPPMDIPANIHPGRMPQKQIVRREPGDNSSSSSDSFDHLSRPVRDHGFPSDSRMVWGSDPYPQSEPLPSVTPPKGRDDNKEQRMDSGLDLDRSLPAIYAQDHGAVDSRKSNFFRDSESLSAFTQGPEDVSGPLDRAPVSSAFDADDRGLPSGEEVEALGQAMLQRSVSQGSSHSLKLDEPRFDGLPLATKSLELPDTGERAADKPQSELYSQAAVTSNRATPPADGLHKPEKLPLPAPSKQKAELRWGGRSGSGRRDGPGGERPVRRSGPIKKPVLRDMKEEREQREEREKRHERGDKGDRSKKDQPAKASSAAAAVSESSRAQSDGKREAAEVDEAPAAHHRARDSQPSSGVPTSSSQEEKADKLPSNDKHPEPKLPSRKESHLPARPYRREERERERERDRDRDKEADKEREWPLDSSFKGRGRGEYYSRGRSYRGSYSGRGRGSRGRSRAEFAYREPRLRSDLPSAAGTAAFRNREESETRSESSDFEVIPKRRRRRGSDTDSESEGGRESASDTGPSDREPSTKPSRPLRRDLPGEGRSGPHKMGFDPPHIGEKAGMRGDDDTRPKPGFLPKGEPSRRGRGGLYNRRGGTRERGGPRSAPLRRPGPRDSSSQWPSKPMETFRPEDTESSTRFDNTHTDRRPPKMEGKKFGEGAPQNSRERPRRSRPARPPRQDKPPRFRRLKEREAAVLGAGDTAASPPVSLPSVPAAAAPSCAPALVSLSPTMSRAPGTPLTVPAEVAPAHDQTSPLDNSLPETSSPTITAVGSKSPDLSNQNSSDQANEEWETASESSDFNERREREERKGALEAANEVATASAPAPTPPQGTLTPNKSPPDGGVTPKREGSQAARRSFSSQRPTERQNRRPQSGAKPGRSYAGGKGERRGGGKAGRKGPAAQQSSETSAPGAGGTSQRPAKEQPARRRDESKQTAKKPKENALSQFDLNNYASVVIIDDHPEVTTTEDPQSSANDDGFTEVVSRKQQKRLQDEEKRKKEEQTSQLPEIEPVEPKEYKPGPIGKERSLKNRKAKDARGAEAEGMEGGVSGGGVSRATDSSPPTSDTTVPELGGDIEGMITVPSAEYTSNSKVALPHSLPLPRRETLQQSSSLSTVSPATVDLTLKMESARKAWENSPSLEKSSPVTTSSSPITSCASSYSSFSSASMPQIPVASVTPSTSLSGPSLHSYAGVQGPELGKPQSNLAYQQPSSTQHIPILFEPQLNQASGMGGSQLIDTHLLQVTVPLPGSQLSLPNFGSGGGQPLLALPPTPPQAQPPNINRQPPVSQPYRGLMGPNHNMMQPPTSKVLYFTCACLCSLSLEF</sequence>
<feature type="region of interest" description="Disordered" evidence="1">
    <location>
        <begin position="1200"/>
        <end position="1236"/>
    </location>
</feature>
<name>A0ABV0PA65_9TELE</name>
<feature type="compositionally biased region" description="Low complexity" evidence="1">
    <location>
        <begin position="378"/>
        <end position="389"/>
    </location>
</feature>
<feature type="compositionally biased region" description="Basic and acidic residues" evidence="1">
    <location>
        <begin position="228"/>
        <end position="237"/>
    </location>
</feature>
<feature type="compositionally biased region" description="Polar residues" evidence="1">
    <location>
        <begin position="970"/>
        <end position="980"/>
    </location>
</feature>
<evidence type="ECO:0000313" key="2">
    <source>
        <dbReference type="EMBL" id="MEQ2180334.1"/>
    </source>
</evidence>
<reference evidence="2 3" key="1">
    <citation type="submission" date="2021-06" db="EMBL/GenBank/DDBJ databases">
        <authorList>
            <person name="Palmer J.M."/>
        </authorList>
    </citation>
    <scope>NUCLEOTIDE SEQUENCE [LARGE SCALE GENOMIC DNA]</scope>
    <source>
        <strain evidence="2 3">GA_2019</strain>
        <tissue evidence="2">Muscle</tissue>
    </source>
</reference>
<proteinExistence type="predicted"/>
<feature type="compositionally biased region" description="Basic and acidic residues" evidence="1">
    <location>
        <begin position="482"/>
        <end position="495"/>
    </location>
</feature>
<feature type="compositionally biased region" description="Basic and acidic residues" evidence="1">
    <location>
        <begin position="585"/>
        <end position="600"/>
    </location>
</feature>
<feature type="region of interest" description="Disordered" evidence="1">
    <location>
        <begin position="29"/>
        <end position="182"/>
    </location>
</feature>
<feature type="compositionally biased region" description="Basic and acidic residues" evidence="1">
    <location>
        <begin position="827"/>
        <end position="839"/>
    </location>
</feature>
<feature type="compositionally biased region" description="Polar residues" evidence="1">
    <location>
        <begin position="991"/>
        <end position="1002"/>
    </location>
</feature>
<feature type="compositionally biased region" description="Low complexity" evidence="1">
    <location>
        <begin position="463"/>
        <end position="473"/>
    </location>
</feature>
<feature type="compositionally biased region" description="Basic and acidic residues" evidence="1">
    <location>
        <begin position="285"/>
        <end position="296"/>
    </location>
</feature>
<gene>
    <name evidence="2" type="ORF">GOODEAATRI_000294</name>
</gene>
<protein>
    <recommendedName>
        <fullName evidence="4">BAT2 N-terminal domain-containing protein</fullName>
    </recommendedName>
</protein>
<feature type="compositionally biased region" description="Basic and acidic residues" evidence="1">
    <location>
        <begin position="66"/>
        <end position="79"/>
    </location>
</feature>
<dbReference type="PANTHER" id="PTHR14038:SF6">
    <property type="entry name" value="PROTEIN PRRC2C"/>
    <property type="match status" value="1"/>
</dbReference>
<dbReference type="PANTHER" id="PTHR14038">
    <property type="entry name" value="BAT2 HLA-B-ASSOCIATED TRANSCRIPT 2"/>
    <property type="match status" value="1"/>
</dbReference>
<feature type="compositionally biased region" description="Basic and acidic residues" evidence="1">
    <location>
        <begin position="1017"/>
        <end position="1029"/>
    </location>
</feature>